<sequence>QHEKDKQALSSTIRTPNPLKYTDFRRERLITKYFKNHK</sequence>
<protein>
    <submittedName>
        <fullName evidence="1">Uncharacterized protein</fullName>
    </submittedName>
</protein>
<proteinExistence type="predicted"/>
<dbReference type="AlphaFoldDB" id="X1DVR1"/>
<gene>
    <name evidence="1" type="ORF">S01H4_61610</name>
</gene>
<organism evidence="1">
    <name type="scientific">marine sediment metagenome</name>
    <dbReference type="NCBI Taxonomy" id="412755"/>
    <lineage>
        <taxon>unclassified sequences</taxon>
        <taxon>metagenomes</taxon>
        <taxon>ecological metagenomes</taxon>
    </lineage>
</organism>
<reference evidence="1" key="1">
    <citation type="journal article" date="2014" name="Front. Microbiol.">
        <title>High frequency of phylogenetically diverse reductive dehalogenase-homologous genes in deep subseafloor sedimentary metagenomes.</title>
        <authorList>
            <person name="Kawai M."/>
            <person name="Futagami T."/>
            <person name="Toyoda A."/>
            <person name="Takaki Y."/>
            <person name="Nishi S."/>
            <person name="Hori S."/>
            <person name="Arai W."/>
            <person name="Tsubouchi T."/>
            <person name="Morono Y."/>
            <person name="Uchiyama I."/>
            <person name="Ito T."/>
            <person name="Fujiyama A."/>
            <person name="Inagaki F."/>
            <person name="Takami H."/>
        </authorList>
    </citation>
    <scope>NUCLEOTIDE SEQUENCE</scope>
    <source>
        <strain evidence="1">Expedition CK06-06</strain>
    </source>
</reference>
<evidence type="ECO:0000313" key="1">
    <source>
        <dbReference type="EMBL" id="GAH12325.1"/>
    </source>
</evidence>
<name>X1DVR1_9ZZZZ</name>
<comment type="caution">
    <text evidence="1">The sequence shown here is derived from an EMBL/GenBank/DDBJ whole genome shotgun (WGS) entry which is preliminary data.</text>
</comment>
<dbReference type="EMBL" id="BART01036574">
    <property type="protein sequence ID" value="GAH12325.1"/>
    <property type="molecule type" value="Genomic_DNA"/>
</dbReference>
<feature type="non-terminal residue" evidence="1">
    <location>
        <position position="1"/>
    </location>
</feature>
<accession>X1DVR1</accession>